<proteinExistence type="predicted"/>
<sequence length="241" mass="26418">MLDQTSPGKASTATHVQLIKDKTPRWLLDAESATHAALRKTSGRPLQWLTSARASSPEQVDKLQQLYAEHRQNEQKVRPTLDRLSTLEDFALPLLTAAIKDRFGLDVDVARTSLFHASRARVDQSFLAASRDPITQANIALRAACQSLLKAALQNFETWETAPGAMDSDSGIEAQVFSSVEIIGPQIAGQSLPISATGFAAMCRELDLAVNTRPTWSPSSMHLQHPKKQRTLRHPGCARTS</sequence>
<dbReference type="AlphaFoldDB" id="A0A7Z6UHD4"/>
<gene>
    <name evidence="3" type="ORF">ALP83_01395</name>
</gene>
<feature type="domain" description="Dermonecrotic toxin N-terminal" evidence="2">
    <location>
        <begin position="81"/>
        <end position="209"/>
    </location>
</feature>
<dbReference type="InterPro" id="IPR046673">
    <property type="entry name" value="ToxA_N"/>
</dbReference>
<reference evidence="3 4" key="1">
    <citation type="submission" date="2018-08" db="EMBL/GenBank/DDBJ databases">
        <title>Recombination of ecologically and evolutionarily significant loci maintains genetic cohesion in the Pseudomonas syringae species complex.</title>
        <authorList>
            <person name="Dillon M."/>
            <person name="Thakur S."/>
            <person name="Almeida R.N.D."/>
            <person name="Weir B.S."/>
            <person name="Guttman D.S."/>
        </authorList>
    </citation>
    <scope>NUCLEOTIDE SEQUENCE [LARGE SCALE GENOMIC DNA]</scope>
    <source>
        <strain evidence="3 4">ICMP 19198</strain>
    </source>
</reference>
<comment type="caution">
    <text evidence="3">The sequence shown here is derived from an EMBL/GenBank/DDBJ whole genome shotgun (WGS) entry which is preliminary data.</text>
</comment>
<dbReference type="EMBL" id="RBRZ01000095">
    <property type="protein sequence ID" value="RMR55270.1"/>
    <property type="molecule type" value="Genomic_DNA"/>
</dbReference>
<feature type="compositionally biased region" description="Basic residues" evidence="1">
    <location>
        <begin position="224"/>
        <end position="233"/>
    </location>
</feature>
<evidence type="ECO:0000313" key="3">
    <source>
        <dbReference type="EMBL" id="RMR55270.1"/>
    </source>
</evidence>
<name>A0A7Z6UHD4_PSESF</name>
<evidence type="ECO:0000256" key="1">
    <source>
        <dbReference type="SAM" id="MobiDB-lite"/>
    </source>
</evidence>
<evidence type="ECO:0000259" key="2">
    <source>
        <dbReference type="Pfam" id="PF20178"/>
    </source>
</evidence>
<accession>A0A7Z6UHD4</accession>
<dbReference type="Proteomes" id="UP000281806">
    <property type="component" value="Unassembled WGS sequence"/>
</dbReference>
<protein>
    <submittedName>
        <fullName evidence="3">Leucine-rich repeat protein</fullName>
    </submittedName>
</protein>
<dbReference type="Pfam" id="PF20178">
    <property type="entry name" value="ToxA_N"/>
    <property type="match status" value="1"/>
</dbReference>
<evidence type="ECO:0000313" key="4">
    <source>
        <dbReference type="Proteomes" id="UP000281806"/>
    </source>
</evidence>
<feature type="region of interest" description="Disordered" evidence="1">
    <location>
        <begin position="216"/>
        <end position="241"/>
    </location>
</feature>
<organism evidence="3 4">
    <name type="scientific">Pseudomonas syringae pv. actinidiae</name>
    <dbReference type="NCBI Taxonomy" id="103796"/>
    <lineage>
        <taxon>Bacteria</taxon>
        <taxon>Pseudomonadati</taxon>
        <taxon>Pseudomonadota</taxon>
        <taxon>Gammaproteobacteria</taxon>
        <taxon>Pseudomonadales</taxon>
        <taxon>Pseudomonadaceae</taxon>
        <taxon>Pseudomonas</taxon>
        <taxon>Pseudomonas syringae</taxon>
    </lineage>
</organism>